<keyword evidence="9" id="KW-0472">Membrane</keyword>
<dbReference type="SMART" id="SM00387">
    <property type="entry name" value="HATPase_c"/>
    <property type="match status" value="1"/>
</dbReference>
<evidence type="ECO:0000256" key="1">
    <source>
        <dbReference type="ARBA" id="ARBA00000085"/>
    </source>
</evidence>
<dbReference type="InterPro" id="IPR050482">
    <property type="entry name" value="Sensor_HK_TwoCompSys"/>
</dbReference>
<name>A0AA95BQT2_9MICC</name>
<feature type="transmembrane region" description="Helical" evidence="9">
    <location>
        <begin position="6"/>
        <end position="24"/>
    </location>
</feature>
<organism evidence="11 12">
    <name type="scientific">Glutamicibacter halophytocola</name>
    <dbReference type="NCBI Taxonomy" id="1933880"/>
    <lineage>
        <taxon>Bacteria</taxon>
        <taxon>Bacillati</taxon>
        <taxon>Actinomycetota</taxon>
        <taxon>Actinomycetes</taxon>
        <taxon>Micrococcales</taxon>
        <taxon>Micrococcaceae</taxon>
        <taxon>Glutamicibacter</taxon>
    </lineage>
</organism>
<evidence type="ECO:0000256" key="7">
    <source>
        <dbReference type="ARBA" id="ARBA00022840"/>
    </source>
</evidence>
<keyword evidence="6 11" id="KW-0418">Kinase</keyword>
<dbReference type="PANTHER" id="PTHR24421">
    <property type="entry name" value="NITRATE/NITRITE SENSOR PROTEIN NARX-RELATED"/>
    <property type="match status" value="1"/>
</dbReference>
<evidence type="ECO:0000313" key="12">
    <source>
        <dbReference type="Proteomes" id="UP001060018"/>
    </source>
</evidence>
<evidence type="ECO:0000256" key="2">
    <source>
        <dbReference type="ARBA" id="ARBA00012438"/>
    </source>
</evidence>
<evidence type="ECO:0000256" key="9">
    <source>
        <dbReference type="SAM" id="Phobius"/>
    </source>
</evidence>
<dbReference type="RefSeq" id="WP_257745973.1">
    <property type="nucleotide sequence ID" value="NZ_CP102487.1"/>
</dbReference>
<dbReference type="Gene3D" id="3.30.565.10">
    <property type="entry name" value="Histidine kinase-like ATPase, C-terminal domain"/>
    <property type="match status" value="1"/>
</dbReference>
<keyword evidence="4" id="KW-0808">Transferase</keyword>
<dbReference type="SUPFAM" id="SSF55874">
    <property type="entry name" value="ATPase domain of HSP90 chaperone/DNA topoisomerase II/histidine kinase"/>
    <property type="match status" value="1"/>
</dbReference>
<evidence type="ECO:0000256" key="5">
    <source>
        <dbReference type="ARBA" id="ARBA00022741"/>
    </source>
</evidence>
<gene>
    <name evidence="11" type="ORF">NUH22_03360</name>
</gene>
<protein>
    <recommendedName>
        <fullName evidence="2">histidine kinase</fullName>
        <ecNumber evidence="2">2.7.13.3</ecNumber>
    </recommendedName>
</protein>
<keyword evidence="8" id="KW-0902">Two-component regulatory system</keyword>
<dbReference type="InterPro" id="IPR011712">
    <property type="entry name" value="Sig_transdc_His_kin_sub3_dim/P"/>
</dbReference>
<dbReference type="AlphaFoldDB" id="A0AA95BQT2"/>
<dbReference type="Proteomes" id="UP001060018">
    <property type="component" value="Chromosome"/>
</dbReference>
<feature type="domain" description="Histidine kinase/HSP90-like ATPase" evidence="10">
    <location>
        <begin position="267"/>
        <end position="360"/>
    </location>
</feature>
<dbReference type="Pfam" id="PF02518">
    <property type="entry name" value="HATPase_c"/>
    <property type="match status" value="1"/>
</dbReference>
<evidence type="ECO:0000256" key="8">
    <source>
        <dbReference type="ARBA" id="ARBA00023012"/>
    </source>
</evidence>
<evidence type="ECO:0000256" key="3">
    <source>
        <dbReference type="ARBA" id="ARBA00022553"/>
    </source>
</evidence>
<feature type="transmembrane region" description="Helical" evidence="9">
    <location>
        <begin position="31"/>
        <end position="49"/>
    </location>
</feature>
<sequence>MRRRPLFLPVAVAVIQVIGTHMASWRQGAELSAAAVLLLLAGPAILMFRRRAPGLTAAGCSAVALGYVAAGFPPGPFAVSMAIALVLALVSGARWWAWGSAAAFAAGVAGLFLWRGSPPLFSLIWLVVLLLGAELARAGRLRRIERRSAEAEQLKHQADQERLVIARDIHDVVAHSLSMINVQASVALHLAEKDPDPAKLLEALTNIKEGSAQSLNDVREVLSVLRQDAPRIPSQRLEQLPDLLAQLTGLQTHYSAPQSEPAWMDEKVENTIYRVVQESLTNVVRHAQASRVEVAVQLAETRAQVSVADDGIGLRGAQEGNGLRGLRERVQALGGTVTLSAGNLPGATGTRITALIPAPQEAS</sequence>
<dbReference type="GO" id="GO:0005524">
    <property type="term" value="F:ATP binding"/>
    <property type="evidence" value="ECO:0007669"/>
    <property type="project" value="UniProtKB-KW"/>
</dbReference>
<dbReference type="CDD" id="cd16917">
    <property type="entry name" value="HATPase_UhpB-NarQ-NarX-like"/>
    <property type="match status" value="1"/>
</dbReference>
<dbReference type="InterPro" id="IPR036890">
    <property type="entry name" value="HATPase_C_sf"/>
</dbReference>
<proteinExistence type="predicted"/>
<reference evidence="11" key="1">
    <citation type="journal article" date="2022" name="Pest Manag. Sci.">
        <title>Glutamicibacter halophytocola-mediated host fitness of potato tuber moth on Solanaceae crops.</title>
        <authorList>
            <person name="Wang W."/>
            <person name="Xiao G."/>
            <person name="Du G."/>
            <person name="Chang L."/>
            <person name="Yang Y."/>
            <person name="Ye J."/>
            <person name="Chen B."/>
        </authorList>
    </citation>
    <scope>NUCLEOTIDE SEQUENCE</scope>
    <source>
        <strain evidence="11">S2</strain>
    </source>
</reference>
<comment type="catalytic activity">
    <reaction evidence="1">
        <text>ATP + protein L-histidine = ADP + protein N-phospho-L-histidine.</text>
        <dbReference type="EC" id="2.7.13.3"/>
    </reaction>
</comment>
<keyword evidence="9" id="KW-0812">Transmembrane</keyword>
<evidence type="ECO:0000256" key="6">
    <source>
        <dbReference type="ARBA" id="ARBA00022777"/>
    </source>
</evidence>
<feature type="transmembrane region" description="Helical" evidence="9">
    <location>
        <begin position="120"/>
        <end position="138"/>
    </location>
</feature>
<keyword evidence="7" id="KW-0067">ATP-binding</keyword>
<accession>A0AA95BQT2</accession>
<dbReference type="InterPro" id="IPR003594">
    <property type="entry name" value="HATPase_dom"/>
</dbReference>
<keyword evidence="9" id="KW-1133">Transmembrane helix</keyword>
<dbReference type="Pfam" id="PF07730">
    <property type="entry name" value="HisKA_3"/>
    <property type="match status" value="1"/>
</dbReference>
<dbReference type="Gene3D" id="1.20.5.1930">
    <property type="match status" value="1"/>
</dbReference>
<evidence type="ECO:0000256" key="4">
    <source>
        <dbReference type="ARBA" id="ARBA00022679"/>
    </source>
</evidence>
<dbReference type="GO" id="GO:0016020">
    <property type="term" value="C:membrane"/>
    <property type="evidence" value="ECO:0007669"/>
    <property type="project" value="InterPro"/>
</dbReference>
<feature type="transmembrane region" description="Helical" evidence="9">
    <location>
        <begin position="55"/>
        <end position="88"/>
    </location>
</feature>
<dbReference type="GO" id="GO:0000155">
    <property type="term" value="F:phosphorelay sensor kinase activity"/>
    <property type="evidence" value="ECO:0007669"/>
    <property type="project" value="InterPro"/>
</dbReference>
<keyword evidence="5" id="KW-0547">Nucleotide-binding</keyword>
<dbReference type="GO" id="GO:0046983">
    <property type="term" value="F:protein dimerization activity"/>
    <property type="evidence" value="ECO:0007669"/>
    <property type="project" value="InterPro"/>
</dbReference>
<dbReference type="EMBL" id="CP102487">
    <property type="protein sequence ID" value="UUX59681.1"/>
    <property type="molecule type" value="Genomic_DNA"/>
</dbReference>
<dbReference type="EC" id="2.7.13.3" evidence="2"/>
<evidence type="ECO:0000259" key="10">
    <source>
        <dbReference type="SMART" id="SM00387"/>
    </source>
</evidence>
<keyword evidence="3" id="KW-0597">Phosphoprotein</keyword>
<evidence type="ECO:0000313" key="11">
    <source>
        <dbReference type="EMBL" id="UUX59681.1"/>
    </source>
</evidence>
<dbReference type="PANTHER" id="PTHR24421:SF10">
    <property type="entry name" value="NITRATE_NITRITE SENSOR PROTEIN NARQ"/>
    <property type="match status" value="1"/>
</dbReference>